<evidence type="ECO:0000256" key="2">
    <source>
        <dbReference type="ARBA" id="ARBA00008664"/>
    </source>
</evidence>
<feature type="domain" description="PLD phosphodiesterase" evidence="8">
    <location>
        <begin position="115"/>
        <end position="142"/>
    </location>
</feature>
<dbReference type="CDD" id="cd09170">
    <property type="entry name" value="PLDc_Nuc"/>
    <property type="match status" value="1"/>
</dbReference>
<gene>
    <name evidence="9" type="ORF">GBM95_05565</name>
</gene>
<evidence type="ECO:0000256" key="6">
    <source>
        <dbReference type="ARBA" id="ARBA00023098"/>
    </source>
</evidence>
<evidence type="ECO:0000256" key="1">
    <source>
        <dbReference type="ARBA" id="ARBA00000798"/>
    </source>
</evidence>
<comment type="catalytic activity">
    <reaction evidence="1">
        <text>a 1,2-diacyl-sn-glycero-3-phosphocholine + H2O = a 1,2-diacyl-sn-glycero-3-phosphate + choline + H(+)</text>
        <dbReference type="Rhea" id="RHEA:14445"/>
        <dbReference type="ChEBI" id="CHEBI:15354"/>
        <dbReference type="ChEBI" id="CHEBI:15377"/>
        <dbReference type="ChEBI" id="CHEBI:15378"/>
        <dbReference type="ChEBI" id="CHEBI:57643"/>
        <dbReference type="ChEBI" id="CHEBI:58608"/>
        <dbReference type="EC" id="3.1.4.4"/>
    </reaction>
</comment>
<dbReference type="EMBL" id="WEHX01000026">
    <property type="protein sequence ID" value="KAB7660733.1"/>
    <property type="molecule type" value="Genomic_DNA"/>
</dbReference>
<dbReference type="PANTHER" id="PTHR43856">
    <property type="entry name" value="CARDIOLIPIN HYDROLASE"/>
    <property type="match status" value="1"/>
</dbReference>
<dbReference type="Pfam" id="PF13091">
    <property type="entry name" value="PLDc_2"/>
    <property type="match status" value="1"/>
</dbReference>
<evidence type="ECO:0000313" key="10">
    <source>
        <dbReference type="Proteomes" id="UP000430564"/>
    </source>
</evidence>
<accession>A0A6I1ET07</accession>
<dbReference type="GO" id="GO:0004630">
    <property type="term" value="F:phospholipase D activity"/>
    <property type="evidence" value="ECO:0007669"/>
    <property type="project" value="UniProtKB-EC"/>
</dbReference>
<evidence type="ECO:0000256" key="3">
    <source>
        <dbReference type="ARBA" id="ARBA00012027"/>
    </source>
</evidence>
<dbReference type="Gene3D" id="3.30.870.10">
    <property type="entry name" value="Endonuclease Chain A"/>
    <property type="match status" value="1"/>
</dbReference>
<dbReference type="PROSITE" id="PS50035">
    <property type="entry name" value="PLD"/>
    <property type="match status" value="1"/>
</dbReference>
<evidence type="ECO:0000313" key="9">
    <source>
        <dbReference type="EMBL" id="KAB7660733.1"/>
    </source>
</evidence>
<dbReference type="InterPro" id="IPR025202">
    <property type="entry name" value="PLD-like_dom"/>
</dbReference>
<dbReference type="GO" id="GO:0006793">
    <property type="term" value="P:phosphorus metabolic process"/>
    <property type="evidence" value="ECO:0007669"/>
    <property type="project" value="UniProtKB-ARBA"/>
</dbReference>
<dbReference type="RefSeq" id="WP_152158184.1">
    <property type="nucleotide sequence ID" value="NZ_WEHX01000026.1"/>
</dbReference>
<evidence type="ECO:0000256" key="5">
    <source>
        <dbReference type="ARBA" id="ARBA00022963"/>
    </source>
</evidence>
<dbReference type="GO" id="GO:0016891">
    <property type="term" value="F:RNA endonuclease activity producing 5'-phosphomonoesters, hydrolytic mechanism"/>
    <property type="evidence" value="ECO:0007669"/>
    <property type="project" value="TreeGrafter"/>
</dbReference>
<evidence type="ECO:0000256" key="4">
    <source>
        <dbReference type="ARBA" id="ARBA00022801"/>
    </source>
</evidence>
<organism evidence="9 10">
    <name type="scientific">Sutterella seckii</name>
    <dbReference type="NCBI Taxonomy" id="1944635"/>
    <lineage>
        <taxon>Bacteria</taxon>
        <taxon>Pseudomonadati</taxon>
        <taxon>Pseudomonadota</taxon>
        <taxon>Betaproteobacteria</taxon>
        <taxon>Burkholderiales</taxon>
        <taxon>Sutterellaceae</taxon>
        <taxon>Sutterella</taxon>
    </lineage>
</organism>
<comment type="caution">
    <text evidence="9">The sequence shown here is derived from an EMBL/GenBank/DDBJ whole genome shotgun (WGS) entry which is preliminary data.</text>
</comment>
<feature type="chain" id="PRO_5026231985" description="phospholipase D" evidence="7">
    <location>
        <begin position="27"/>
        <end position="179"/>
    </location>
</feature>
<evidence type="ECO:0000256" key="7">
    <source>
        <dbReference type="SAM" id="SignalP"/>
    </source>
</evidence>
<proteinExistence type="inferred from homology"/>
<feature type="signal peptide" evidence="7">
    <location>
        <begin position="1"/>
        <end position="26"/>
    </location>
</feature>
<keyword evidence="7" id="KW-0732">Signal</keyword>
<keyword evidence="5" id="KW-0442">Lipid degradation</keyword>
<dbReference type="EC" id="3.1.4.4" evidence="3"/>
<keyword evidence="6" id="KW-0443">Lipid metabolism</keyword>
<dbReference type="OrthoDB" id="5294698at2"/>
<keyword evidence="4" id="KW-0378">Hydrolase</keyword>
<evidence type="ECO:0000259" key="8">
    <source>
        <dbReference type="PROSITE" id="PS50035"/>
    </source>
</evidence>
<dbReference type="PANTHER" id="PTHR43856:SF1">
    <property type="entry name" value="MITOCHONDRIAL CARDIOLIPIN HYDROLASE"/>
    <property type="match status" value="1"/>
</dbReference>
<comment type="similarity">
    <text evidence="2">Belongs to the phospholipase D family.</text>
</comment>
<dbReference type="AlphaFoldDB" id="A0A6I1ET07"/>
<dbReference type="SUPFAM" id="SSF56024">
    <property type="entry name" value="Phospholipase D/nuclease"/>
    <property type="match status" value="1"/>
</dbReference>
<sequence length="179" mass="19639">MFSTSKILVPVCAALIGVFTAAPASAEAYEGQIQVWFSPNGGVKQAVIDAARQAQKRIRVSIYKIESPEITKALIEAARRGVSVEVVLDAKKMHLKASQKKVLAEAGIPVYADAMHKTFHDKFMVVDGLRVATGSFNYKDSGDTSNAENLVLIDSPALAARYEADWEKHRNESVRYELK</sequence>
<dbReference type="Proteomes" id="UP000430564">
    <property type="component" value="Unassembled WGS sequence"/>
</dbReference>
<dbReference type="GO" id="GO:0016042">
    <property type="term" value="P:lipid catabolic process"/>
    <property type="evidence" value="ECO:0007669"/>
    <property type="project" value="UniProtKB-KW"/>
</dbReference>
<name>A0A6I1ET07_9BURK</name>
<dbReference type="InterPro" id="IPR051406">
    <property type="entry name" value="PLD_domain"/>
</dbReference>
<dbReference type="InterPro" id="IPR001736">
    <property type="entry name" value="PLipase_D/transphosphatidylase"/>
</dbReference>
<reference evidence="9 10" key="1">
    <citation type="submission" date="2019-10" db="EMBL/GenBank/DDBJ databases">
        <title>Genome diversity of Sutterella seckii.</title>
        <authorList>
            <person name="Chaplin A.V."/>
            <person name="Sokolova S.R."/>
            <person name="Mosin K.A."/>
            <person name="Ivanova E.L."/>
            <person name="Kochetkova T.O."/>
            <person name="Goltsov A.Y."/>
            <person name="Trofimov D.Y."/>
            <person name="Efimov B.A."/>
        </authorList>
    </citation>
    <scope>NUCLEOTIDE SEQUENCE [LARGE SCALE GENOMIC DNA]</scope>
    <source>
        <strain evidence="9 10">ASD393</strain>
    </source>
</reference>
<protein>
    <recommendedName>
        <fullName evidence="3">phospholipase D</fullName>
        <ecNumber evidence="3">3.1.4.4</ecNumber>
    </recommendedName>
</protein>